<dbReference type="InterPro" id="IPR006571">
    <property type="entry name" value="TLDc_dom"/>
</dbReference>
<accession>C1FD25</accession>
<dbReference type="OMA" id="HYGLWCD"/>
<dbReference type="SMART" id="SM00584">
    <property type="entry name" value="TLDc"/>
    <property type="match status" value="1"/>
</dbReference>
<sequence length="178" mass="19613">MSDESAGCISPALARALSGALPARLRNSTWRLRYSTRRDGTSLRTMYRAAGGARVGEHRCEESVLLVRTSRGERFGAFTTEHWRVAPRYYGTGESFVFVLVPGVEEGAGGVFPWTQRNDYFVFGRNECAAVGGGAGFALWLDEELARGNSARSDTFGNDPLSSEHEFDVACVELWTFE</sequence>
<feature type="domain" description="TLDc" evidence="5">
    <location>
        <begin position="7"/>
        <end position="178"/>
    </location>
</feature>
<dbReference type="eggNOG" id="KOG2372">
    <property type="taxonomic scope" value="Eukaryota"/>
</dbReference>
<dbReference type="PANTHER" id="PTHR23354">
    <property type="entry name" value="NUCLEOLAR PROTEIN 7/ESTROGEN RECEPTOR COACTIVATOR-RELATED"/>
    <property type="match status" value="1"/>
</dbReference>
<dbReference type="Proteomes" id="UP000002009">
    <property type="component" value="Chromosome 1"/>
</dbReference>
<evidence type="ECO:0000256" key="1">
    <source>
        <dbReference type="ARBA" id="ARBA00004173"/>
    </source>
</evidence>
<gene>
    <name evidence="6" type="ORF">MICPUN_77913</name>
</gene>
<proteinExistence type="inferred from homology"/>
<dbReference type="KEGG" id="mis:MICPUN_77913"/>
<dbReference type="PANTHER" id="PTHR23354:SF62">
    <property type="entry name" value="MUSTARD, ISOFORM V"/>
    <property type="match status" value="1"/>
</dbReference>
<evidence type="ECO:0000256" key="4">
    <source>
        <dbReference type="ARBA" id="ARBA00040604"/>
    </source>
</evidence>
<keyword evidence="7" id="KW-1185">Reference proteome</keyword>
<dbReference type="GeneID" id="8250376"/>
<dbReference type="FunCoup" id="C1FD25">
    <property type="interactions" value="131"/>
</dbReference>
<reference evidence="6 7" key="1">
    <citation type="journal article" date="2009" name="Science">
        <title>Green evolution and dynamic adaptations revealed by genomes of the marine picoeukaryotes Micromonas.</title>
        <authorList>
            <person name="Worden A.Z."/>
            <person name="Lee J.H."/>
            <person name="Mock T."/>
            <person name="Rouze P."/>
            <person name="Simmons M.P."/>
            <person name="Aerts A.L."/>
            <person name="Allen A.E."/>
            <person name="Cuvelier M.L."/>
            <person name="Derelle E."/>
            <person name="Everett M.V."/>
            <person name="Foulon E."/>
            <person name="Grimwood J."/>
            <person name="Gundlach H."/>
            <person name="Henrissat B."/>
            <person name="Napoli C."/>
            <person name="McDonald S.M."/>
            <person name="Parker M.S."/>
            <person name="Rombauts S."/>
            <person name="Salamov A."/>
            <person name="Von Dassow P."/>
            <person name="Badger J.H."/>
            <person name="Coutinho P.M."/>
            <person name="Demir E."/>
            <person name="Dubchak I."/>
            <person name="Gentemann C."/>
            <person name="Eikrem W."/>
            <person name="Gready J.E."/>
            <person name="John U."/>
            <person name="Lanier W."/>
            <person name="Lindquist E.A."/>
            <person name="Lucas S."/>
            <person name="Mayer K.F."/>
            <person name="Moreau H."/>
            <person name="Not F."/>
            <person name="Otillar R."/>
            <person name="Panaud O."/>
            <person name="Pangilinan J."/>
            <person name="Paulsen I."/>
            <person name="Piegu B."/>
            <person name="Poliakov A."/>
            <person name="Robbens S."/>
            <person name="Schmutz J."/>
            <person name="Toulza E."/>
            <person name="Wyss T."/>
            <person name="Zelensky A."/>
            <person name="Zhou K."/>
            <person name="Armbrust E.V."/>
            <person name="Bhattacharya D."/>
            <person name="Goodenough U.W."/>
            <person name="Van de Peer Y."/>
            <person name="Grigoriev I.V."/>
        </authorList>
    </citation>
    <scope>NUCLEOTIDE SEQUENCE [LARGE SCALE GENOMIC DNA]</scope>
    <source>
        <strain evidence="7">RCC299 / NOUM17</strain>
    </source>
</reference>
<dbReference type="Pfam" id="PF07534">
    <property type="entry name" value="TLD"/>
    <property type="match status" value="1"/>
</dbReference>
<evidence type="ECO:0000259" key="5">
    <source>
        <dbReference type="PROSITE" id="PS51886"/>
    </source>
</evidence>
<dbReference type="GO" id="GO:0005739">
    <property type="term" value="C:mitochondrion"/>
    <property type="evidence" value="ECO:0007669"/>
    <property type="project" value="UniProtKB-SubCell"/>
</dbReference>
<evidence type="ECO:0000256" key="3">
    <source>
        <dbReference type="ARBA" id="ARBA00023128"/>
    </source>
</evidence>
<dbReference type="AlphaFoldDB" id="C1FD25"/>
<comment type="subcellular location">
    <subcellularLocation>
        <location evidence="1">Mitochondrion</location>
    </subcellularLocation>
</comment>
<dbReference type="InParanoid" id="C1FD25"/>
<evidence type="ECO:0000313" key="6">
    <source>
        <dbReference type="EMBL" id="ACO68710.1"/>
    </source>
</evidence>
<keyword evidence="3" id="KW-0496">Mitochondrion</keyword>
<dbReference type="OrthoDB" id="26679at2759"/>
<evidence type="ECO:0000256" key="2">
    <source>
        <dbReference type="ARBA" id="ARBA00009540"/>
    </source>
</evidence>
<organism evidence="6 7">
    <name type="scientific">Micromonas commoda (strain RCC299 / NOUM17 / CCMP2709)</name>
    <name type="common">Picoplanktonic green alga</name>
    <dbReference type="NCBI Taxonomy" id="296587"/>
    <lineage>
        <taxon>Eukaryota</taxon>
        <taxon>Viridiplantae</taxon>
        <taxon>Chlorophyta</taxon>
        <taxon>Mamiellophyceae</taxon>
        <taxon>Mamiellales</taxon>
        <taxon>Mamiellaceae</taxon>
        <taxon>Micromonas</taxon>
    </lineage>
</organism>
<comment type="similarity">
    <text evidence="2">Belongs to the OXR1 family.</text>
</comment>
<dbReference type="RefSeq" id="XP_002507452.1">
    <property type="nucleotide sequence ID" value="XM_002507406.1"/>
</dbReference>
<name>C1FD25_MICCC</name>
<dbReference type="EMBL" id="CP001574">
    <property type="protein sequence ID" value="ACO68710.1"/>
    <property type="molecule type" value="Genomic_DNA"/>
</dbReference>
<dbReference type="PROSITE" id="PS51886">
    <property type="entry name" value="TLDC"/>
    <property type="match status" value="1"/>
</dbReference>
<evidence type="ECO:0000313" key="7">
    <source>
        <dbReference type="Proteomes" id="UP000002009"/>
    </source>
</evidence>
<protein>
    <recommendedName>
        <fullName evidence="4">Oxidation resistance protein 1</fullName>
    </recommendedName>
</protein>